<feature type="domain" description="Helicase C-terminal" evidence="16">
    <location>
        <begin position="613"/>
        <end position="791"/>
    </location>
</feature>
<gene>
    <name evidence="17" type="ORF">B2J93_5552</name>
</gene>
<dbReference type="PROSITE" id="PS51192">
    <property type="entry name" value="HELICASE_ATP_BIND_1"/>
    <property type="match status" value="1"/>
</dbReference>
<comment type="subunit">
    <text evidence="4 13">Interacts with the MHF histone-fold complex to form the FANCM-MHF complex.</text>
</comment>
<organism evidence="17 18">
    <name type="scientific">Diplocarpon coronariae</name>
    <dbReference type="NCBI Taxonomy" id="2795749"/>
    <lineage>
        <taxon>Eukaryota</taxon>
        <taxon>Fungi</taxon>
        <taxon>Dikarya</taxon>
        <taxon>Ascomycota</taxon>
        <taxon>Pezizomycotina</taxon>
        <taxon>Leotiomycetes</taxon>
        <taxon>Helotiales</taxon>
        <taxon>Drepanopezizaceae</taxon>
        <taxon>Diplocarpon</taxon>
    </lineage>
</organism>
<dbReference type="PANTHER" id="PTHR14025">
    <property type="entry name" value="FANCONI ANEMIA GROUP M FANCM FAMILY MEMBER"/>
    <property type="match status" value="1"/>
</dbReference>
<dbReference type="PROSITE" id="PS51194">
    <property type="entry name" value="HELICASE_CTER"/>
    <property type="match status" value="1"/>
</dbReference>
<feature type="region of interest" description="Disordered" evidence="14">
    <location>
        <begin position="1"/>
        <end position="64"/>
    </location>
</feature>
<feature type="region of interest" description="Disordered" evidence="14">
    <location>
        <begin position="802"/>
        <end position="831"/>
    </location>
</feature>
<feature type="domain" description="Helicase ATP-binding" evidence="15">
    <location>
        <begin position="270"/>
        <end position="438"/>
    </location>
</feature>
<dbReference type="InterPro" id="IPR006935">
    <property type="entry name" value="Helicase/UvrB_N"/>
</dbReference>
<dbReference type="GO" id="GO:0005634">
    <property type="term" value="C:nucleus"/>
    <property type="evidence" value="ECO:0007669"/>
    <property type="project" value="UniProtKB-SubCell"/>
</dbReference>
<evidence type="ECO:0000256" key="9">
    <source>
        <dbReference type="ARBA" id="ARBA00022840"/>
    </source>
</evidence>
<dbReference type="Gene3D" id="3.40.50.300">
    <property type="entry name" value="P-loop containing nucleotide triphosphate hydrolases"/>
    <property type="match status" value="2"/>
</dbReference>
<evidence type="ECO:0000256" key="2">
    <source>
        <dbReference type="ARBA" id="ARBA00004123"/>
    </source>
</evidence>
<feature type="compositionally biased region" description="Polar residues" evidence="14">
    <location>
        <begin position="125"/>
        <end position="134"/>
    </location>
</feature>
<evidence type="ECO:0000256" key="11">
    <source>
        <dbReference type="ARBA" id="ARBA00023242"/>
    </source>
</evidence>
<keyword evidence="11" id="KW-0539">Nucleus</keyword>
<feature type="compositionally biased region" description="Acidic residues" evidence="14">
    <location>
        <begin position="1"/>
        <end position="16"/>
    </location>
</feature>
<evidence type="ECO:0000256" key="13">
    <source>
        <dbReference type="RuleBase" id="RU367027"/>
    </source>
</evidence>
<keyword evidence="5" id="KW-0547">Nucleotide-binding</keyword>
<feature type="compositionally biased region" description="Basic residues" evidence="14">
    <location>
        <begin position="818"/>
        <end position="830"/>
    </location>
</feature>
<dbReference type="GO" id="GO:0045003">
    <property type="term" value="P:double-strand break repair via synthesis-dependent strand annealing"/>
    <property type="evidence" value="ECO:0007669"/>
    <property type="project" value="TreeGrafter"/>
</dbReference>
<dbReference type="InterPro" id="IPR014001">
    <property type="entry name" value="Helicase_ATP-bd"/>
</dbReference>
<dbReference type="CDD" id="cd18801">
    <property type="entry name" value="SF2_C_FANCM_Hef"/>
    <property type="match status" value="1"/>
</dbReference>
<dbReference type="InterPro" id="IPR044749">
    <property type="entry name" value="FANCM_DEXDc"/>
</dbReference>
<dbReference type="PANTHER" id="PTHR14025:SF20">
    <property type="entry name" value="FANCONI ANEMIA GROUP M PROTEIN"/>
    <property type="match status" value="1"/>
</dbReference>
<keyword evidence="8" id="KW-0347">Helicase</keyword>
<feature type="region of interest" description="Disordered" evidence="14">
    <location>
        <begin position="1002"/>
        <end position="1156"/>
    </location>
</feature>
<keyword evidence="18" id="KW-1185">Reference proteome</keyword>
<keyword evidence="10" id="KW-0234">DNA repair</keyword>
<dbReference type="GO" id="GO:0036297">
    <property type="term" value="P:interstrand cross-link repair"/>
    <property type="evidence" value="ECO:0007669"/>
    <property type="project" value="TreeGrafter"/>
</dbReference>
<dbReference type="SMART" id="SM00487">
    <property type="entry name" value="DEXDc"/>
    <property type="match status" value="1"/>
</dbReference>
<evidence type="ECO:0000256" key="6">
    <source>
        <dbReference type="ARBA" id="ARBA00022763"/>
    </source>
</evidence>
<evidence type="ECO:0000256" key="14">
    <source>
        <dbReference type="SAM" id="MobiDB-lite"/>
    </source>
</evidence>
<dbReference type="Pfam" id="PF00271">
    <property type="entry name" value="Helicase_C"/>
    <property type="match status" value="1"/>
</dbReference>
<feature type="compositionally biased region" description="Basic and acidic residues" evidence="14">
    <location>
        <begin position="808"/>
        <end position="817"/>
    </location>
</feature>
<feature type="region of interest" description="Disordered" evidence="14">
    <location>
        <begin position="82"/>
        <end position="154"/>
    </location>
</feature>
<comment type="subcellular location">
    <subcellularLocation>
        <location evidence="2 13">Nucleus</location>
    </subcellularLocation>
</comment>
<evidence type="ECO:0000259" key="16">
    <source>
        <dbReference type="PROSITE" id="PS51194"/>
    </source>
</evidence>
<evidence type="ECO:0000256" key="10">
    <source>
        <dbReference type="ARBA" id="ARBA00023204"/>
    </source>
</evidence>
<dbReference type="Pfam" id="PF04851">
    <property type="entry name" value="ResIII"/>
    <property type="match status" value="1"/>
</dbReference>
<evidence type="ECO:0000256" key="4">
    <source>
        <dbReference type="ARBA" id="ARBA00011390"/>
    </source>
</evidence>
<protein>
    <recommendedName>
        <fullName evidence="13">ATP-dependent DNA helicase</fullName>
        <ecNumber evidence="13">3.6.4.12</ecNumber>
    </recommendedName>
</protein>
<dbReference type="InterPro" id="IPR001650">
    <property type="entry name" value="Helicase_C-like"/>
</dbReference>
<dbReference type="CDD" id="cd12091">
    <property type="entry name" value="FANCM_ID"/>
    <property type="match status" value="1"/>
</dbReference>
<dbReference type="FunFam" id="3.40.50.300:FF:000861">
    <property type="entry name" value="Fanconi anemia, complementation group M"/>
    <property type="match status" value="1"/>
</dbReference>
<dbReference type="InterPro" id="IPR039686">
    <property type="entry name" value="FANCM/Mph1-like_ID"/>
</dbReference>
<dbReference type="GO" id="GO:0043138">
    <property type="term" value="F:3'-5' DNA helicase activity"/>
    <property type="evidence" value="ECO:0007669"/>
    <property type="project" value="InterPro"/>
</dbReference>
<feature type="compositionally biased region" description="Low complexity" evidence="14">
    <location>
        <begin position="22"/>
        <end position="35"/>
    </location>
</feature>
<evidence type="ECO:0000313" key="18">
    <source>
        <dbReference type="Proteomes" id="UP000242519"/>
    </source>
</evidence>
<accession>A0A218Z0I9</accession>
<dbReference type="SMART" id="SM00490">
    <property type="entry name" value="HELICc"/>
    <property type="match status" value="1"/>
</dbReference>
<dbReference type="EMBL" id="MZNU01000281">
    <property type="protein sequence ID" value="OWP01272.1"/>
    <property type="molecule type" value="Genomic_DNA"/>
</dbReference>
<sequence>MDDDQDEYDGIADEDLIGAFNQPSQTLPPLLSSSRPQKRQRRSQDSNESGHSGNEEDDKRKKKYRIHIAERDVPAAKIVGATQAEALPSSSPWRIRGPIYIKPRPAPPPKPVFSTAPKRLIPSVNYFQKRTSNPLHDDRAQQQGWKNKPLTDHDYSRELDDLPSDAFSSPEYDAASKEPTFISSSSAHGSQGGGFRSQRLVAPQQGLRQTTLFGGRASYEAPASQAKKAFSFRVDKPPEAPTQHALDREALKTWVYPTNLGNIRDYQFSIVKHGLFNNLLVALPTGLGKTFIAATIMYNFFRWTKDAQIVFVAPTKPLVAQQVKACFSIVGIPRSQTTMLTGEQPPALRAEEWNVKRVFFMTPQTLHNDLTSGIADPKKIALLVVDEAHRATGKYAYCTVVTFLRRFNQSFRVLALTATPGASVEAIQEVIDNLEISKVEIRTEESIDIQQFVHRRNIDQVIIDPSDEIIMVKELFSKALQPLLNQLCAQNAYYNKDPMSLTTFGLLQARTRWMADAGRNANIGLKGMMIALFAILSSLAHSIKLLNFHGIGPFYQVINAFRTEVEDGRRPSKYKSQVIQSPDFVKMMDRIRLWLSKDDFVGHPKLTYLCDTILNHFLDAGEGRLGEDAPPSSTRAIVFAEFRDSAEEICRVLNKHGPMIRSSVFVGQADSKRSEGMNQTKQQETIDAFKAGKFNVLVATSIGEEGLDIGQVDLIVCFDASCSPIRMLQRMGRTGRKRAGHIVLLLMRGKEEDAFAKAKDNYEQMQKMISSGERFEFRHDLSVRIVPRDITPVVDKRKIEIPFENTQDPERLPEPKRRATKGRKKPAKKFHMPDDVETGFRKASKLTGRGGPLEDFGITAKQTQEAPKNILAPLLLPESVFLDSTEEKEFVDRYINVCGNESQEVSVPDLCSHTSDQRSLGPAVNVPHGHHTLRCVTLFRTLAKSQSVEDRYVKPFGDVEPSRSFWDPPCLIEDQVKASKPPVQFREPALAKTQPPPKAAMVLCDIGSDSDDNDPSSSARRAQRVRDGFCSDSEGLGDIIHSEDRSEDDSDLGSLQDFIADGTQLPSSHRRPGMRRSSNTPPRFEQTLKPFFVPTQFANTQDEDDDMPDLQTLVGKKAEPASKVSVRSDSDEEEGLLFQAQHRRRRRVVADSDSDE</sequence>
<evidence type="ECO:0000259" key="15">
    <source>
        <dbReference type="PROSITE" id="PS51192"/>
    </source>
</evidence>
<proteinExistence type="inferred from homology"/>
<dbReference type="GO" id="GO:0009378">
    <property type="term" value="F:four-way junction helicase activity"/>
    <property type="evidence" value="ECO:0007669"/>
    <property type="project" value="TreeGrafter"/>
</dbReference>
<evidence type="ECO:0000256" key="1">
    <source>
        <dbReference type="ARBA" id="ARBA00003813"/>
    </source>
</evidence>
<evidence type="ECO:0000256" key="12">
    <source>
        <dbReference type="ARBA" id="ARBA00047995"/>
    </source>
</evidence>
<evidence type="ECO:0000256" key="5">
    <source>
        <dbReference type="ARBA" id="ARBA00022741"/>
    </source>
</evidence>
<dbReference type="GO" id="GO:0000400">
    <property type="term" value="F:four-way junction DNA binding"/>
    <property type="evidence" value="ECO:0007669"/>
    <property type="project" value="TreeGrafter"/>
</dbReference>
<dbReference type="InParanoid" id="A0A218Z0I9"/>
<dbReference type="Gene3D" id="1.20.1320.20">
    <property type="entry name" value="hef helicase domain"/>
    <property type="match status" value="1"/>
</dbReference>
<comment type="caution">
    <text evidence="17">The sequence shown here is derived from an EMBL/GenBank/DDBJ whole genome shotgun (WGS) entry which is preliminary data.</text>
</comment>
<keyword evidence="7" id="KW-0378">Hydrolase</keyword>
<reference evidence="17 18" key="1">
    <citation type="submission" date="2017-04" db="EMBL/GenBank/DDBJ databases">
        <title>Draft genome sequence of Marssonina coronaria NL1: causal agent of apple blotch.</title>
        <authorList>
            <person name="Cheng Q."/>
        </authorList>
    </citation>
    <scope>NUCLEOTIDE SEQUENCE [LARGE SCALE GENOMIC DNA]</scope>
    <source>
        <strain evidence="17 18">NL1</strain>
    </source>
</reference>
<dbReference type="STRING" id="503106.A0A218Z0I9"/>
<dbReference type="CDD" id="cd18033">
    <property type="entry name" value="DEXDc_FANCM"/>
    <property type="match status" value="1"/>
</dbReference>
<dbReference type="OrthoDB" id="164902at2759"/>
<comment type="similarity">
    <text evidence="3 13">Belongs to the DEAD box helicase family. DEAH subfamily. FANCM sub-subfamily.</text>
</comment>
<evidence type="ECO:0000313" key="17">
    <source>
        <dbReference type="EMBL" id="OWP01272.1"/>
    </source>
</evidence>
<keyword evidence="9" id="KW-0067">ATP-binding</keyword>
<dbReference type="GO" id="GO:0016887">
    <property type="term" value="F:ATP hydrolysis activity"/>
    <property type="evidence" value="ECO:0007669"/>
    <property type="project" value="RHEA"/>
</dbReference>
<name>A0A218Z0I9_9HELO</name>
<evidence type="ECO:0000256" key="7">
    <source>
        <dbReference type="ARBA" id="ARBA00022801"/>
    </source>
</evidence>
<evidence type="ECO:0000256" key="8">
    <source>
        <dbReference type="ARBA" id="ARBA00022806"/>
    </source>
</evidence>
<dbReference type="GO" id="GO:0005524">
    <property type="term" value="F:ATP binding"/>
    <property type="evidence" value="ECO:0007669"/>
    <property type="project" value="UniProtKB-UniRule"/>
</dbReference>
<dbReference type="AlphaFoldDB" id="A0A218Z0I9"/>
<dbReference type="SUPFAM" id="SSF52540">
    <property type="entry name" value="P-loop containing nucleoside triphosphate hydrolases"/>
    <property type="match status" value="1"/>
</dbReference>
<keyword evidence="6" id="KW-0227">DNA damage</keyword>
<comment type="function">
    <text evidence="1 13">ATP-dependent DNA helicase involved in DNA damage repair by homologous recombination and in genome maintenance. Capable of unwinding D-loops. Plays a role in limiting crossover recombinants during mitotic DNA double-strand break (DSB) repair. Component of a FANCM-MHF complex which promotes gene conversion at blocked replication forks, probably by reversal of the stalled fork.</text>
</comment>
<dbReference type="FunCoup" id="A0A218Z0I9">
    <property type="interactions" value="183"/>
</dbReference>
<dbReference type="EC" id="3.6.4.12" evidence="13"/>
<dbReference type="InterPro" id="IPR027417">
    <property type="entry name" value="P-loop_NTPase"/>
</dbReference>
<evidence type="ECO:0000256" key="3">
    <source>
        <dbReference type="ARBA" id="ARBA00009889"/>
    </source>
</evidence>
<comment type="catalytic activity">
    <reaction evidence="12 13">
        <text>ATP + H2O = ADP + phosphate + H(+)</text>
        <dbReference type="Rhea" id="RHEA:13065"/>
        <dbReference type="ChEBI" id="CHEBI:15377"/>
        <dbReference type="ChEBI" id="CHEBI:15378"/>
        <dbReference type="ChEBI" id="CHEBI:30616"/>
        <dbReference type="ChEBI" id="CHEBI:43474"/>
        <dbReference type="ChEBI" id="CHEBI:456216"/>
        <dbReference type="EC" id="3.6.4.12"/>
    </reaction>
</comment>
<dbReference type="Proteomes" id="UP000242519">
    <property type="component" value="Unassembled WGS sequence"/>
</dbReference>